<dbReference type="SMART" id="SM00965">
    <property type="entry name" value="STN"/>
    <property type="match status" value="1"/>
</dbReference>
<feature type="signal peptide" evidence="5">
    <location>
        <begin position="1"/>
        <end position="17"/>
    </location>
</feature>
<dbReference type="Pfam" id="PF07660">
    <property type="entry name" value="STN"/>
    <property type="match status" value="1"/>
</dbReference>
<keyword evidence="4" id="KW-1134">Transmembrane beta strand</keyword>
<keyword evidence="2 4" id="KW-0472">Membrane</keyword>
<evidence type="ECO:0000256" key="3">
    <source>
        <dbReference type="ARBA" id="ARBA00023237"/>
    </source>
</evidence>
<feature type="domain" description="Secretin/TonB short N-terminal" evidence="6">
    <location>
        <begin position="47"/>
        <end position="98"/>
    </location>
</feature>
<proteinExistence type="inferred from homology"/>
<dbReference type="InterPro" id="IPR011662">
    <property type="entry name" value="Secretin/TonB_short_N"/>
</dbReference>
<dbReference type="SUPFAM" id="SSF56935">
    <property type="entry name" value="Porins"/>
    <property type="match status" value="1"/>
</dbReference>
<name>A0ABU7I6F1_9SPHI</name>
<dbReference type="NCBIfam" id="TIGR04056">
    <property type="entry name" value="OMP_RagA_SusC"/>
    <property type="match status" value="1"/>
</dbReference>
<dbReference type="InterPro" id="IPR008969">
    <property type="entry name" value="CarboxyPept-like_regulatory"/>
</dbReference>
<dbReference type="Pfam" id="PF13715">
    <property type="entry name" value="CarbopepD_reg_2"/>
    <property type="match status" value="1"/>
</dbReference>
<keyword evidence="5" id="KW-0732">Signal</keyword>
<keyword evidence="4" id="KW-0812">Transmembrane</keyword>
<dbReference type="InterPro" id="IPR023996">
    <property type="entry name" value="TonB-dep_OMP_SusC/RagA"/>
</dbReference>
<dbReference type="EMBL" id="JAZDQT010000001">
    <property type="protein sequence ID" value="MEE1945023.1"/>
    <property type="molecule type" value="Genomic_DNA"/>
</dbReference>
<organism evidence="7 8">
    <name type="scientific">Pedobacter albus</name>
    <dbReference type="NCBI Taxonomy" id="3113905"/>
    <lineage>
        <taxon>Bacteria</taxon>
        <taxon>Pseudomonadati</taxon>
        <taxon>Bacteroidota</taxon>
        <taxon>Sphingobacteriia</taxon>
        <taxon>Sphingobacteriales</taxon>
        <taxon>Sphingobacteriaceae</taxon>
        <taxon>Pedobacter</taxon>
    </lineage>
</organism>
<evidence type="ECO:0000313" key="8">
    <source>
        <dbReference type="Proteomes" id="UP001336835"/>
    </source>
</evidence>
<evidence type="ECO:0000256" key="5">
    <source>
        <dbReference type="SAM" id="SignalP"/>
    </source>
</evidence>
<reference evidence="7 8" key="1">
    <citation type="submission" date="2024-01" db="EMBL/GenBank/DDBJ databases">
        <title>Pedobacter sp. nov., isolated from fresh soil.</title>
        <authorList>
            <person name="Le N.T.T."/>
        </authorList>
    </citation>
    <scope>NUCLEOTIDE SEQUENCE [LARGE SCALE GENOMIC DNA]</scope>
    <source>
        <strain evidence="7 8">KR3-3</strain>
    </source>
</reference>
<dbReference type="Gene3D" id="3.55.50.30">
    <property type="match status" value="1"/>
</dbReference>
<evidence type="ECO:0000256" key="2">
    <source>
        <dbReference type="ARBA" id="ARBA00023136"/>
    </source>
</evidence>
<keyword evidence="8" id="KW-1185">Reference proteome</keyword>
<protein>
    <submittedName>
        <fullName evidence="7">TonB-dependent receptor</fullName>
    </submittedName>
</protein>
<comment type="similarity">
    <text evidence="4">Belongs to the TonB-dependent receptor family.</text>
</comment>
<evidence type="ECO:0000259" key="6">
    <source>
        <dbReference type="SMART" id="SM00965"/>
    </source>
</evidence>
<gene>
    <name evidence="7" type="ORF">VRU48_07890</name>
</gene>
<keyword evidence="3 4" id="KW-0998">Cell outer membrane</keyword>
<accession>A0ABU7I6F1</accession>
<comment type="caution">
    <text evidence="7">The sequence shown here is derived from an EMBL/GenBank/DDBJ whole genome shotgun (WGS) entry which is preliminary data.</text>
</comment>
<feature type="chain" id="PRO_5046434168" evidence="5">
    <location>
        <begin position="18"/>
        <end position="1114"/>
    </location>
</feature>
<keyword evidence="7" id="KW-0675">Receptor</keyword>
<dbReference type="NCBIfam" id="TIGR04057">
    <property type="entry name" value="SusC_RagA_signa"/>
    <property type="match status" value="1"/>
</dbReference>
<dbReference type="RefSeq" id="WP_330107377.1">
    <property type="nucleotide sequence ID" value="NZ_JAZDQT010000001.1"/>
</dbReference>
<dbReference type="Gene3D" id="2.60.40.1120">
    <property type="entry name" value="Carboxypeptidase-like, regulatory domain"/>
    <property type="match status" value="1"/>
</dbReference>
<dbReference type="Pfam" id="PF07715">
    <property type="entry name" value="Plug"/>
    <property type="match status" value="1"/>
</dbReference>
<dbReference type="Proteomes" id="UP001336835">
    <property type="component" value="Unassembled WGS sequence"/>
</dbReference>
<evidence type="ECO:0000313" key="7">
    <source>
        <dbReference type="EMBL" id="MEE1945023.1"/>
    </source>
</evidence>
<dbReference type="InterPro" id="IPR023997">
    <property type="entry name" value="TonB-dep_OMP_SusC/RagA_CS"/>
</dbReference>
<dbReference type="SUPFAM" id="SSF49464">
    <property type="entry name" value="Carboxypeptidase regulatory domain-like"/>
    <property type="match status" value="1"/>
</dbReference>
<sequence length="1114" mass="123317">MNLITILMFSLFIQVSAATSAQDKISLSEANTKLSVVLDKISRQSKLDLLYNASLVSKSKLITVKLRNADLAEALNTCLKDLPLTYLIQSGTIIIKDKPTETVTPIETRKGAGYKIKGIIRDELGQAIPGATIRVVGSKAMAQSDNDGKFSIEVDPNDVLEIVYMGYKTKTIAVKNQTDLLIVMEPEAGSLNEVSVVGYGKQKKISVVGALTSIKPEELKVPTSNLSNAIAGKLAGVVAYQRTGEPGADGASFFIRGISTFSGATNPLIILDGVAISAGDLNALAPEVIESFSILKDATATAIYGTRGANGVMIVTTKSGKDLEKARLNIRLENSLSTPTKVPKFVDGATFMELYNEAVIGRSTSTPTTDFTYSQEKINGTRNHLNPYVFPDVDWYGEMFKNNAQNRSINLNFQGGGKKVDYFMSGTLNMDNGVLKNSDLNSYSNNISVKRYSFQNNINANLTNTTKLSLKLNTQLRDYKGPGLLASDIYSNAINANPVDFPILFPNPTGTKSIYFGGKTGGRVNNGFVNPYARMVNGYRNDFQSTLLAIVDGEQRLDFLTKGLSFKALASFKNFSQTQTVRTRGINQYEVASYSTNPDGSYKYNLSMVGSPQSETLATTNTFGGDRTIYFQTSFDYSRTFGEKHSVSGLLLYNQQEYNANLPSSFINSLPRRSQGFAGRATYSYDNKYLAEFNFGYNGSENFAEGKRFGFFPSAALGYVLSNEKFFEPLSKVINLLKFRGSWGLVGNDQIGSDRFVYLSDITLTGQSYTTGVSQDYTKSGPVYNRFANPNITWEIAEKINLGMDLTILNKLNLTVDVFKENRRNIFLTRQVIPDFFGTTGTTIYSNLGKVLNRGIDLSVSYNENFGKDFSMGFKGTFTFARNKVLSYDEPAFTKYKNLLRQGYPINQQLGYVAQRLFIDQAEINRSPVQQIGGVVQAGDIKYQDITGENLINSDDMVRMGFPTVPEIVYGFGPTFNYKKFDFSFFFQGVARTSFFLSGFHPFGTSDQRNVLSFVAEDHWSPSNPDIYASYPRLSKLDNPNNTANSSYWLRNGSFLKLRNIEMGYRFKFARVYLSGLNVLTFSKFKLWDPEQGGGAGLSYPTQRVFNIGLQMGF</sequence>
<dbReference type="InterPro" id="IPR039426">
    <property type="entry name" value="TonB-dep_rcpt-like"/>
</dbReference>
<dbReference type="Gene3D" id="2.170.130.10">
    <property type="entry name" value="TonB-dependent receptor, plug domain"/>
    <property type="match status" value="1"/>
</dbReference>
<evidence type="ECO:0000256" key="1">
    <source>
        <dbReference type="ARBA" id="ARBA00022448"/>
    </source>
</evidence>
<evidence type="ECO:0000256" key="4">
    <source>
        <dbReference type="PROSITE-ProRule" id="PRU01360"/>
    </source>
</evidence>
<dbReference type="InterPro" id="IPR037066">
    <property type="entry name" value="Plug_dom_sf"/>
</dbReference>
<keyword evidence="1 4" id="KW-0813">Transport</keyword>
<dbReference type="PROSITE" id="PS52016">
    <property type="entry name" value="TONB_DEPENDENT_REC_3"/>
    <property type="match status" value="1"/>
</dbReference>
<comment type="subcellular location">
    <subcellularLocation>
        <location evidence="4">Cell outer membrane</location>
        <topology evidence="4">Multi-pass membrane protein</topology>
    </subcellularLocation>
</comment>
<dbReference type="InterPro" id="IPR012910">
    <property type="entry name" value="Plug_dom"/>
</dbReference>